<organism evidence="2 3">
    <name type="scientific">Prorocentrum cordatum</name>
    <dbReference type="NCBI Taxonomy" id="2364126"/>
    <lineage>
        <taxon>Eukaryota</taxon>
        <taxon>Sar</taxon>
        <taxon>Alveolata</taxon>
        <taxon>Dinophyceae</taxon>
        <taxon>Prorocentrales</taxon>
        <taxon>Prorocentraceae</taxon>
        <taxon>Prorocentrum</taxon>
    </lineage>
</organism>
<reference evidence="2" key="1">
    <citation type="submission" date="2023-10" db="EMBL/GenBank/DDBJ databases">
        <authorList>
            <person name="Chen Y."/>
            <person name="Shah S."/>
            <person name="Dougan E. K."/>
            <person name="Thang M."/>
            <person name="Chan C."/>
        </authorList>
    </citation>
    <scope>NUCLEOTIDE SEQUENCE [LARGE SCALE GENOMIC DNA]</scope>
</reference>
<evidence type="ECO:0000313" key="2">
    <source>
        <dbReference type="EMBL" id="CAK0851517.1"/>
    </source>
</evidence>
<feature type="non-terminal residue" evidence="2">
    <location>
        <position position="1"/>
    </location>
</feature>
<feature type="compositionally biased region" description="Low complexity" evidence="1">
    <location>
        <begin position="230"/>
        <end position="249"/>
    </location>
</feature>
<protein>
    <submittedName>
        <fullName evidence="2">Uncharacterized protein</fullName>
    </submittedName>
</protein>
<evidence type="ECO:0000256" key="1">
    <source>
        <dbReference type="SAM" id="MobiDB-lite"/>
    </source>
</evidence>
<dbReference type="EMBL" id="CAUYUJ010015248">
    <property type="protein sequence ID" value="CAK0851517.1"/>
    <property type="molecule type" value="Genomic_DNA"/>
</dbReference>
<feature type="compositionally biased region" description="Basic and acidic residues" evidence="1">
    <location>
        <begin position="150"/>
        <end position="173"/>
    </location>
</feature>
<proteinExistence type="predicted"/>
<name>A0ABN9TYU7_9DINO</name>
<feature type="region of interest" description="Disordered" evidence="1">
    <location>
        <begin position="230"/>
        <end position="277"/>
    </location>
</feature>
<comment type="caution">
    <text evidence="2">The sequence shown here is derived from an EMBL/GenBank/DDBJ whole genome shotgun (WGS) entry which is preliminary data.</text>
</comment>
<feature type="compositionally biased region" description="Basic and acidic residues" evidence="1">
    <location>
        <begin position="119"/>
        <end position="136"/>
    </location>
</feature>
<evidence type="ECO:0000313" key="3">
    <source>
        <dbReference type="Proteomes" id="UP001189429"/>
    </source>
</evidence>
<keyword evidence="3" id="KW-1185">Reference proteome</keyword>
<feature type="region of interest" description="Disordered" evidence="1">
    <location>
        <begin position="53"/>
        <end position="209"/>
    </location>
</feature>
<feature type="compositionally biased region" description="Basic residues" evidence="1">
    <location>
        <begin position="184"/>
        <end position="198"/>
    </location>
</feature>
<dbReference type="Proteomes" id="UP001189429">
    <property type="component" value="Unassembled WGS sequence"/>
</dbReference>
<accession>A0ABN9TYU7</accession>
<feature type="compositionally biased region" description="Basic residues" evidence="1">
    <location>
        <begin position="101"/>
        <end position="118"/>
    </location>
</feature>
<gene>
    <name evidence="2" type="ORF">PCOR1329_LOCUS43657</name>
</gene>
<feature type="non-terminal residue" evidence="2">
    <location>
        <position position="277"/>
    </location>
</feature>
<sequence length="277" mass="30030">SPSPTSSCPTPPGVCCRMGCGTSSWSTRCPPAGWRRTWRCTWALWRRGRRAARHGPHDGARLLPGQPAARGPAGPGRGCHEQRLDGLPAHRVPPEFELPRRGARGPGRGRLRARVPARAHREGARRGPERGADGERLQLPPANADAGGHVGERDQPALPHRPGEPDRALDARRASRVPQEVVRPRKRHSIHRRRRSRGRGGEAGAGRLRRLPGLRPALRGALGQGRAVRLPASGARPASDAARFRAAAGRNRRGQDPGCCQPGAGGPPSWRCRWPRM</sequence>